<dbReference type="RefSeq" id="WP_136227857.1">
    <property type="nucleotide sequence ID" value="NC_008314.1"/>
</dbReference>
<proteinExistence type="predicted"/>
<dbReference type="EMBL" id="CP039288">
    <property type="protein sequence ID" value="QCC03689.1"/>
    <property type="molecule type" value="Genomic_DNA"/>
</dbReference>
<protein>
    <submittedName>
        <fullName evidence="1">Uncharacterized protein</fullName>
    </submittedName>
</protein>
<name>A0AAE5ZJA4_CUPNH</name>
<gene>
    <name evidence="1" type="ORF">E6A55_24290</name>
</gene>
<accession>A0AAE5ZJA4</accession>
<dbReference type="AlphaFoldDB" id="A0AAE5ZJA4"/>
<organism evidence="1 2">
    <name type="scientific">Cupriavidus necator (strain ATCC 17699 / DSM 428 / KCTC 22496 / NCIMB 10442 / H16 / Stanier 337)</name>
    <name type="common">Ralstonia eutropha</name>
    <dbReference type="NCBI Taxonomy" id="381666"/>
    <lineage>
        <taxon>Bacteria</taxon>
        <taxon>Pseudomonadati</taxon>
        <taxon>Pseudomonadota</taxon>
        <taxon>Betaproteobacteria</taxon>
        <taxon>Burkholderiales</taxon>
        <taxon>Burkholderiaceae</taxon>
        <taxon>Cupriavidus</taxon>
    </lineage>
</organism>
<reference evidence="1 2" key="1">
    <citation type="submission" date="2019-04" db="EMBL/GenBank/DDBJ databases">
        <title>Long-read de novo sequencing of Cupriavidus necator H16.</title>
        <authorList>
            <person name="Little G.T."/>
            <person name="Ehsaan M."/>
            <person name="Arenas-Lopez C."/>
            <person name="Jawed K."/>
            <person name="Winzer K."/>
            <person name="Kovacs K."/>
            <person name="Malys N."/>
            <person name="Minton N.P."/>
        </authorList>
    </citation>
    <scope>NUCLEOTIDE SEQUENCE [LARGE SCALE GENOMIC DNA]</scope>
    <source>
        <strain evidence="1 2">H16</strain>
    </source>
</reference>
<evidence type="ECO:0000313" key="1">
    <source>
        <dbReference type="EMBL" id="QCC03689.1"/>
    </source>
</evidence>
<evidence type="ECO:0000313" key="2">
    <source>
        <dbReference type="Proteomes" id="UP000296079"/>
    </source>
</evidence>
<dbReference type="Proteomes" id="UP000296079">
    <property type="component" value="Chromosome 2"/>
</dbReference>
<sequence>MAVTRLQSIPGIGVDRMTDKAGSMRNANSHLPFMGQPALRETAVERVRRLSGVTYGPDTECIAERIRLAPIRATLSDENAGRFWS</sequence>